<feature type="region of interest" description="Disordered" evidence="1">
    <location>
        <begin position="14"/>
        <end position="80"/>
    </location>
</feature>
<evidence type="ECO:0000313" key="3">
    <source>
        <dbReference type="Proteomes" id="UP001212152"/>
    </source>
</evidence>
<gene>
    <name evidence="2" type="ORF">HDU87_007118</name>
</gene>
<feature type="compositionally biased region" description="Polar residues" evidence="1">
    <location>
        <begin position="112"/>
        <end position="127"/>
    </location>
</feature>
<dbReference type="EMBL" id="JADGJQ010000064">
    <property type="protein sequence ID" value="KAJ3174526.1"/>
    <property type="molecule type" value="Genomic_DNA"/>
</dbReference>
<organism evidence="2 3">
    <name type="scientific">Geranomyces variabilis</name>
    <dbReference type="NCBI Taxonomy" id="109894"/>
    <lineage>
        <taxon>Eukaryota</taxon>
        <taxon>Fungi</taxon>
        <taxon>Fungi incertae sedis</taxon>
        <taxon>Chytridiomycota</taxon>
        <taxon>Chytridiomycota incertae sedis</taxon>
        <taxon>Chytridiomycetes</taxon>
        <taxon>Spizellomycetales</taxon>
        <taxon>Powellomycetaceae</taxon>
        <taxon>Geranomyces</taxon>
    </lineage>
</organism>
<feature type="region of interest" description="Disordered" evidence="1">
    <location>
        <begin position="112"/>
        <end position="131"/>
    </location>
</feature>
<accession>A0AAD5TG11</accession>
<dbReference type="Proteomes" id="UP001212152">
    <property type="component" value="Unassembled WGS sequence"/>
</dbReference>
<proteinExistence type="predicted"/>
<reference evidence="2" key="1">
    <citation type="submission" date="2020-05" db="EMBL/GenBank/DDBJ databases">
        <title>Phylogenomic resolution of chytrid fungi.</title>
        <authorList>
            <person name="Stajich J.E."/>
            <person name="Amses K."/>
            <person name="Simmons R."/>
            <person name="Seto K."/>
            <person name="Myers J."/>
            <person name="Bonds A."/>
            <person name="Quandt C.A."/>
            <person name="Barry K."/>
            <person name="Liu P."/>
            <person name="Grigoriev I."/>
            <person name="Longcore J.E."/>
            <person name="James T.Y."/>
        </authorList>
    </citation>
    <scope>NUCLEOTIDE SEQUENCE</scope>
    <source>
        <strain evidence="2">JEL0379</strain>
    </source>
</reference>
<evidence type="ECO:0000313" key="2">
    <source>
        <dbReference type="EMBL" id="KAJ3174526.1"/>
    </source>
</evidence>
<comment type="caution">
    <text evidence="2">The sequence shown here is derived from an EMBL/GenBank/DDBJ whole genome shotgun (WGS) entry which is preliminary data.</text>
</comment>
<dbReference type="AlphaFoldDB" id="A0AAD5TG11"/>
<evidence type="ECO:0000256" key="1">
    <source>
        <dbReference type="SAM" id="MobiDB-lite"/>
    </source>
</evidence>
<sequence length="200" mass="22212">MTIVPNIEHASIAKNELQPEEEQAAVTNSLEKKKRKVKNNQVTRAVQPVAAFDKSLSKLDSPRPKSAKTAGRNPKKVKTELPSEHHVEADANADEVCNTAIALSVGEMLSPNLQSPEDSPANGSSAELNGITEPCNRSELTAEEKNWLAQQLFEMKQSGQKLSEHALYEKYTAYACVPRSVLHNNYNALRLRVRRMKPRV</sequence>
<keyword evidence="3" id="KW-1185">Reference proteome</keyword>
<protein>
    <submittedName>
        <fullName evidence="2">Uncharacterized protein</fullName>
    </submittedName>
</protein>
<name>A0AAD5TG11_9FUNG</name>